<protein>
    <submittedName>
        <fullName evidence="2">Uncharacterized protein</fullName>
    </submittedName>
</protein>
<gene>
    <name evidence="2" type="ORF">RIF29_14739</name>
</gene>
<comment type="caution">
    <text evidence="2">The sequence shown here is derived from an EMBL/GenBank/DDBJ whole genome shotgun (WGS) entry which is preliminary data.</text>
</comment>
<evidence type="ECO:0000313" key="3">
    <source>
        <dbReference type="Proteomes" id="UP001372338"/>
    </source>
</evidence>
<dbReference type="Proteomes" id="UP001372338">
    <property type="component" value="Unassembled WGS sequence"/>
</dbReference>
<sequence length="395" mass="44356">MRENQGRAWARVHHQQRAWKESRWAGSDRQRDSDSAQIVSDSLKDWPRLEEKKNGTVSGFRVQSINQETNSVSVVKESELLRVEDLEHMQHKVTQAGFFNINVIPMGGVIMLLAPNCDDEISVSLKQDAKWFDVHGGSGVSVVLFTELVKEVGSVVLIDEQTKNRLRLDRGRVLISTSRMCFIDSVIRIIVEGEEVLVRVREECCSHIVFRFETISVSDTEDRWLDLQDGGMFDGDEIAGEDGDEGFLNLNFEGVTGTCNQLGTDHAVRKDLVDSKEKGTVGFIEEEWGVSSIVRSHREELLGFGEAHLEEVNVLLENEVGPAEVRGNEVWGLGKELQVVQDLDKSVSFPYFAAECLNNEHELMDVVPLSNIVERKMEAVPCAAVTSPDFKPEDK</sequence>
<evidence type="ECO:0000256" key="1">
    <source>
        <dbReference type="SAM" id="MobiDB-lite"/>
    </source>
</evidence>
<dbReference type="AlphaFoldDB" id="A0AAN9FDU8"/>
<reference evidence="2 3" key="1">
    <citation type="submission" date="2024-01" db="EMBL/GenBank/DDBJ databases">
        <title>The genomes of 5 underutilized Papilionoideae crops provide insights into root nodulation and disease resistanc.</title>
        <authorList>
            <person name="Yuan L."/>
        </authorList>
    </citation>
    <scope>NUCLEOTIDE SEQUENCE [LARGE SCALE GENOMIC DNA]</scope>
    <source>
        <strain evidence="2">ZHUSHIDOU_FW_LH</strain>
        <tissue evidence="2">Leaf</tissue>
    </source>
</reference>
<dbReference type="EMBL" id="JAYWIO010000003">
    <property type="protein sequence ID" value="KAK7273680.1"/>
    <property type="molecule type" value="Genomic_DNA"/>
</dbReference>
<evidence type="ECO:0000313" key="2">
    <source>
        <dbReference type="EMBL" id="KAK7273680.1"/>
    </source>
</evidence>
<proteinExistence type="predicted"/>
<accession>A0AAN9FDU8</accession>
<feature type="compositionally biased region" description="Basic and acidic residues" evidence="1">
    <location>
        <begin position="18"/>
        <end position="34"/>
    </location>
</feature>
<organism evidence="2 3">
    <name type="scientific">Crotalaria pallida</name>
    <name type="common">Smooth rattlebox</name>
    <name type="synonym">Crotalaria striata</name>
    <dbReference type="NCBI Taxonomy" id="3830"/>
    <lineage>
        <taxon>Eukaryota</taxon>
        <taxon>Viridiplantae</taxon>
        <taxon>Streptophyta</taxon>
        <taxon>Embryophyta</taxon>
        <taxon>Tracheophyta</taxon>
        <taxon>Spermatophyta</taxon>
        <taxon>Magnoliopsida</taxon>
        <taxon>eudicotyledons</taxon>
        <taxon>Gunneridae</taxon>
        <taxon>Pentapetalae</taxon>
        <taxon>rosids</taxon>
        <taxon>fabids</taxon>
        <taxon>Fabales</taxon>
        <taxon>Fabaceae</taxon>
        <taxon>Papilionoideae</taxon>
        <taxon>50 kb inversion clade</taxon>
        <taxon>genistoids sensu lato</taxon>
        <taxon>core genistoids</taxon>
        <taxon>Crotalarieae</taxon>
        <taxon>Crotalaria</taxon>
    </lineage>
</organism>
<name>A0AAN9FDU8_CROPI</name>
<feature type="region of interest" description="Disordered" evidence="1">
    <location>
        <begin position="1"/>
        <end position="39"/>
    </location>
</feature>
<keyword evidence="3" id="KW-1185">Reference proteome</keyword>